<dbReference type="GO" id="GO:0001228">
    <property type="term" value="F:DNA-binding transcription activator activity, RNA polymerase II-specific"/>
    <property type="evidence" value="ECO:0007669"/>
    <property type="project" value="TreeGrafter"/>
</dbReference>
<dbReference type="InterPro" id="IPR021858">
    <property type="entry name" value="Fun_TF"/>
</dbReference>
<keyword evidence="2" id="KW-0804">Transcription</keyword>
<keyword evidence="1" id="KW-0805">Transcription regulation</keyword>
<proteinExistence type="predicted"/>
<dbReference type="GO" id="GO:0008270">
    <property type="term" value="F:zinc ion binding"/>
    <property type="evidence" value="ECO:0007669"/>
    <property type="project" value="InterPro"/>
</dbReference>
<protein>
    <recommendedName>
        <fullName evidence="5">Zn(2)-C6 fungal-type domain-containing protein</fullName>
    </recommendedName>
</protein>
<evidence type="ECO:0000313" key="6">
    <source>
        <dbReference type="EMBL" id="KZN94167.1"/>
    </source>
</evidence>
<dbReference type="Pfam" id="PF11951">
    <property type="entry name" value="Fungal_trans_2"/>
    <property type="match status" value="1"/>
</dbReference>
<evidence type="ECO:0000256" key="2">
    <source>
        <dbReference type="ARBA" id="ARBA00023163"/>
    </source>
</evidence>
<gene>
    <name evidence="6" type="ORF">EN45_043560</name>
</gene>
<evidence type="ECO:0000256" key="4">
    <source>
        <dbReference type="SAM" id="MobiDB-lite"/>
    </source>
</evidence>
<dbReference type="PANTHER" id="PTHR47784">
    <property type="entry name" value="STEROL UPTAKE CONTROL PROTEIN 2"/>
    <property type="match status" value="1"/>
</dbReference>
<dbReference type="PANTHER" id="PTHR47784:SF10">
    <property type="entry name" value="TRANSCRIPTION FACTOR, PUTATIVE (AFU_ORTHOLOGUE AFUA_6G14150)-RELATED"/>
    <property type="match status" value="1"/>
</dbReference>
<name>A0A161ZNE5_PENCH</name>
<dbReference type="EMBL" id="CM002798">
    <property type="protein sequence ID" value="KZN94167.1"/>
    <property type="molecule type" value="Genomic_DNA"/>
</dbReference>
<feature type="region of interest" description="Disordered" evidence="4">
    <location>
        <begin position="58"/>
        <end position="88"/>
    </location>
</feature>
<dbReference type="InterPro" id="IPR053157">
    <property type="entry name" value="Sterol_Uptake_Regulator"/>
</dbReference>
<feature type="compositionally biased region" description="Polar residues" evidence="4">
    <location>
        <begin position="65"/>
        <end position="80"/>
    </location>
</feature>
<organism evidence="6">
    <name type="scientific">Penicillium chrysogenum</name>
    <name type="common">Penicillium notatum</name>
    <dbReference type="NCBI Taxonomy" id="5076"/>
    <lineage>
        <taxon>Eukaryota</taxon>
        <taxon>Fungi</taxon>
        <taxon>Dikarya</taxon>
        <taxon>Ascomycota</taxon>
        <taxon>Pezizomycotina</taxon>
        <taxon>Eurotiomycetes</taxon>
        <taxon>Eurotiomycetidae</taxon>
        <taxon>Eurotiales</taxon>
        <taxon>Aspergillaceae</taxon>
        <taxon>Penicillium</taxon>
        <taxon>Penicillium chrysogenum species complex</taxon>
    </lineage>
</organism>
<feature type="domain" description="Zn(2)-C6 fungal-type" evidence="5">
    <location>
        <begin position="16"/>
        <end position="43"/>
    </location>
</feature>
<dbReference type="Proteomes" id="UP000076449">
    <property type="component" value="Chromosome I"/>
</dbReference>
<sequence>MMSPLRIPNISRNGRDQCRRRVKCDEQDLPCSNCMSPELDCTYLKGMACNAASSRPQSHAVPISCSKSGSSPWQGGVNSPESKHSRSRQVNDMELIHKYSTETYRSLSANDSENSIWQITVPSLALQHKYLMNGILALASMHIATSSETCEASVYLNTGLKYYDQSLALFRDELNDITPQNCNAIFANSIVTVAVTVASSLLMDTNGEHSSKTDNAVILVGLLQGVKMVLQTGRPWINLELFPHDECWDNAVAELDVDTSTALAHLATLNDEIMIGIFAEQHRTNKKLISHLRHCYAEFARSAGLGPVLAWLAAVEEDFVKSLRCREPFSLLILMYWGVLLGELDEQRWWARDSGRALVSELLEALSSDDPSLEHAFAWIRRKMSL</sequence>
<keyword evidence="3" id="KW-0539">Nucleus</keyword>
<reference evidence="6" key="1">
    <citation type="journal article" date="2014" name="Genome Announc.">
        <title>Complete sequencing and chromosome-scale genome assembly of the industrial progenitor strain P2niaD18 from the penicillin producer Penicillium chrysogenum.</title>
        <authorList>
            <person name="Specht T."/>
            <person name="Dahlmann T.A."/>
            <person name="Zadra I."/>
            <person name="Kurnsteiner H."/>
            <person name="Kuck U."/>
        </authorList>
    </citation>
    <scope>NUCLEOTIDE SEQUENCE [LARGE SCALE GENOMIC DNA]</scope>
    <source>
        <strain evidence="6">P2niaD18</strain>
    </source>
</reference>
<evidence type="ECO:0000256" key="1">
    <source>
        <dbReference type="ARBA" id="ARBA00023015"/>
    </source>
</evidence>
<dbReference type="InterPro" id="IPR001138">
    <property type="entry name" value="Zn2Cys6_DnaBD"/>
</dbReference>
<evidence type="ECO:0000256" key="3">
    <source>
        <dbReference type="ARBA" id="ARBA00023242"/>
    </source>
</evidence>
<dbReference type="AlphaFoldDB" id="A0A161ZNE5"/>
<dbReference type="PhylomeDB" id="A0A161ZNE5"/>
<dbReference type="CDD" id="cd00067">
    <property type="entry name" value="GAL4"/>
    <property type="match status" value="1"/>
</dbReference>
<dbReference type="Pfam" id="PF00172">
    <property type="entry name" value="Zn_clus"/>
    <property type="match status" value="1"/>
</dbReference>
<evidence type="ECO:0000259" key="5">
    <source>
        <dbReference type="Pfam" id="PF00172"/>
    </source>
</evidence>
<accession>A0A161ZNE5</accession>